<gene>
    <name evidence="3" type="ORF">RHS03_05649</name>
</gene>
<sequence>MLWNECDSPVTYAVTRHRFSDVGARKPNFFIATSTHPYSVDLQKGPQPKFSRPRRAKENAKHMIGPLAEITPMKSKSRAQFYEELFTTYANIIGIYRHNASADFIGIFAIRPGAIDDATAATALYLFISACRQFSIAECNMTAGKHTNRVLNNDHASLNEKTFEGKVTDEEALIRVLEDGHLYAAVLDVHPNDPQVNPKLSTFHDVNIIPHMGTETGIARGPSAWTLEGFPRGQTREKDTV</sequence>
<dbReference type="Pfam" id="PF02826">
    <property type="entry name" value="2-Hacid_dh_C"/>
    <property type="match status" value="1"/>
</dbReference>
<evidence type="ECO:0000259" key="2">
    <source>
        <dbReference type="Pfam" id="PF02826"/>
    </source>
</evidence>
<dbReference type="OrthoDB" id="9991913at2759"/>
<dbReference type="InterPro" id="IPR006140">
    <property type="entry name" value="D-isomer_DH_NAD-bd"/>
</dbReference>
<dbReference type="Proteomes" id="UP000602905">
    <property type="component" value="Unassembled WGS sequence"/>
</dbReference>
<organism evidence="3 4">
    <name type="scientific">Rhizoctonia solani</name>
    <dbReference type="NCBI Taxonomy" id="456999"/>
    <lineage>
        <taxon>Eukaryota</taxon>
        <taxon>Fungi</taxon>
        <taxon>Dikarya</taxon>
        <taxon>Basidiomycota</taxon>
        <taxon>Agaricomycotina</taxon>
        <taxon>Agaricomycetes</taxon>
        <taxon>Cantharellales</taxon>
        <taxon>Ceratobasidiaceae</taxon>
        <taxon>Rhizoctonia</taxon>
    </lineage>
</organism>
<evidence type="ECO:0000313" key="4">
    <source>
        <dbReference type="Proteomes" id="UP000602905"/>
    </source>
</evidence>
<feature type="domain" description="D-isomer specific 2-hydroxyacid dehydrogenase NAD-binding" evidence="2">
    <location>
        <begin position="165"/>
        <end position="213"/>
    </location>
</feature>
<dbReference type="SUPFAM" id="SSF51735">
    <property type="entry name" value="NAD(P)-binding Rossmann-fold domains"/>
    <property type="match status" value="1"/>
</dbReference>
<reference evidence="3" key="1">
    <citation type="submission" date="2020-09" db="EMBL/GenBank/DDBJ databases">
        <title>Comparative genome analyses of four rice-infecting Rhizoctonia solani isolates reveal extensive enrichment of homogalacturonan modification genes.</title>
        <authorList>
            <person name="Lee D.-Y."/>
            <person name="Jeon J."/>
            <person name="Kim K.-T."/>
            <person name="Cheong K."/>
            <person name="Song H."/>
            <person name="Choi G."/>
            <person name="Ko J."/>
            <person name="Opiyo S.O."/>
            <person name="Zuo S."/>
            <person name="Madhav S."/>
            <person name="Lee Y.-H."/>
            <person name="Wang G.-L."/>
        </authorList>
    </citation>
    <scope>NUCLEOTIDE SEQUENCE</scope>
    <source>
        <strain evidence="3">AG1-IA WGL</strain>
    </source>
</reference>
<evidence type="ECO:0000313" key="3">
    <source>
        <dbReference type="EMBL" id="KAF8705407.1"/>
    </source>
</evidence>
<feature type="region of interest" description="Disordered" evidence="1">
    <location>
        <begin position="220"/>
        <end position="241"/>
    </location>
</feature>
<dbReference type="Gene3D" id="3.40.50.720">
    <property type="entry name" value="NAD(P)-binding Rossmann-like Domain"/>
    <property type="match status" value="1"/>
</dbReference>
<dbReference type="EMBL" id="JACYCD010000053">
    <property type="protein sequence ID" value="KAF8705407.1"/>
    <property type="molecule type" value="Genomic_DNA"/>
</dbReference>
<proteinExistence type="predicted"/>
<dbReference type="GO" id="GO:0051287">
    <property type="term" value="F:NAD binding"/>
    <property type="evidence" value="ECO:0007669"/>
    <property type="project" value="InterPro"/>
</dbReference>
<dbReference type="AlphaFoldDB" id="A0A8H7HQ26"/>
<accession>A0A8H7HQ26</accession>
<dbReference type="InterPro" id="IPR036291">
    <property type="entry name" value="NAD(P)-bd_dom_sf"/>
</dbReference>
<name>A0A8H7HQ26_9AGAM</name>
<feature type="non-terminal residue" evidence="3">
    <location>
        <position position="1"/>
    </location>
</feature>
<protein>
    <submittedName>
        <fullName evidence="3">D-isomer specific 2-hydroxyacid dehydrogenase, NAD binding domain</fullName>
    </submittedName>
</protein>
<comment type="caution">
    <text evidence="3">The sequence shown here is derived from an EMBL/GenBank/DDBJ whole genome shotgun (WGS) entry which is preliminary data.</text>
</comment>
<evidence type="ECO:0000256" key="1">
    <source>
        <dbReference type="SAM" id="MobiDB-lite"/>
    </source>
</evidence>